<dbReference type="AlphaFoldDB" id="A0A1G5YZ36"/>
<proteinExistence type="predicted"/>
<dbReference type="EMBL" id="FMXM01000012">
    <property type="protein sequence ID" value="SDA87453.1"/>
    <property type="molecule type" value="Genomic_DNA"/>
</dbReference>
<evidence type="ECO:0000313" key="2">
    <source>
        <dbReference type="Proteomes" id="UP000198588"/>
    </source>
</evidence>
<evidence type="ECO:0000313" key="1">
    <source>
        <dbReference type="EMBL" id="SDA87453.1"/>
    </source>
</evidence>
<organism evidence="1 2">
    <name type="scientific">Mesorhizobium qingshengii</name>
    <dbReference type="NCBI Taxonomy" id="1165689"/>
    <lineage>
        <taxon>Bacteria</taxon>
        <taxon>Pseudomonadati</taxon>
        <taxon>Pseudomonadota</taxon>
        <taxon>Alphaproteobacteria</taxon>
        <taxon>Hyphomicrobiales</taxon>
        <taxon>Phyllobacteriaceae</taxon>
        <taxon>Mesorhizobium</taxon>
    </lineage>
</organism>
<gene>
    <name evidence="1" type="ORF">SAMN02927914_03901</name>
</gene>
<name>A0A1G5YZ36_9HYPH</name>
<accession>A0A1G5YZ36</accession>
<dbReference type="STRING" id="1165689.SAMN02927914_03901"/>
<dbReference type="Proteomes" id="UP000198588">
    <property type="component" value="Unassembled WGS sequence"/>
</dbReference>
<reference evidence="1 2" key="1">
    <citation type="submission" date="2016-10" db="EMBL/GenBank/DDBJ databases">
        <authorList>
            <person name="de Groot N.N."/>
        </authorList>
    </citation>
    <scope>NUCLEOTIDE SEQUENCE [LARGE SCALE GENOMIC DNA]</scope>
    <source>
        <strain evidence="1 2">CGMCC 1.12097</strain>
    </source>
</reference>
<dbReference type="RefSeq" id="WP_091580793.1">
    <property type="nucleotide sequence ID" value="NZ_FMXM01000012.1"/>
</dbReference>
<protein>
    <submittedName>
        <fullName evidence="1">Uncharacterized protein</fullName>
    </submittedName>
</protein>
<sequence>MAAAPVERTAVARPWQVIVLAELLHRVMAFPHTCCAIADSGAAYYTPVQRLSLPRHAEL</sequence>